<accession>A0A1I0P6Q1</accession>
<organism evidence="1 2">
    <name type="scientific">[Clostridium] fimetarium</name>
    <dbReference type="NCBI Taxonomy" id="99656"/>
    <lineage>
        <taxon>Bacteria</taxon>
        <taxon>Bacillati</taxon>
        <taxon>Bacillota</taxon>
        <taxon>Clostridia</taxon>
        <taxon>Lachnospirales</taxon>
        <taxon>Lachnospiraceae</taxon>
    </lineage>
</organism>
<dbReference type="OrthoDB" id="1683515at2"/>
<evidence type="ECO:0008006" key="3">
    <source>
        <dbReference type="Google" id="ProtNLM"/>
    </source>
</evidence>
<dbReference type="RefSeq" id="WP_092452051.1">
    <property type="nucleotide sequence ID" value="NZ_FOJI01000004.1"/>
</dbReference>
<sequence length="93" mass="10728">MDNRDGIGYFGVSRAGHDCNEIYVIINNDSEYVYLADGKSKTVDKPKKKKKKHVQIIIHIDQAIKTKLSQNKLLINEDIKRAIKLYKNNLKLN</sequence>
<gene>
    <name evidence="1" type="ORF">SAMN05421659_104202</name>
</gene>
<reference evidence="1 2" key="1">
    <citation type="submission" date="2016-10" db="EMBL/GenBank/DDBJ databases">
        <authorList>
            <person name="de Groot N.N."/>
        </authorList>
    </citation>
    <scope>NUCLEOTIDE SEQUENCE [LARGE SCALE GENOMIC DNA]</scope>
    <source>
        <strain evidence="1 2">DSM 9179</strain>
    </source>
</reference>
<evidence type="ECO:0000313" key="1">
    <source>
        <dbReference type="EMBL" id="SEW09945.1"/>
    </source>
</evidence>
<dbReference type="InterPro" id="IPR008991">
    <property type="entry name" value="Translation_prot_SH3-like_sf"/>
</dbReference>
<dbReference type="EMBL" id="FOJI01000004">
    <property type="protein sequence ID" value="SEW09945.1"/>
    <property type="molecule type" value="Genomic_DNA"/>
</dbReference>
<dbReference type="SUPFAM" id="SSF50104">
    <property type="entry name" value="Translation proteins SH3-like domain"/>
    <property type="match status" value="1"/>
</dbReference>
<dbReference type="STRING" id="99656.SAMN05421659_104202"/>
<name>A0A1I0P6Q1_9FIRM</name>
<dbReference type="Proteomes" id="UP000199701">
    <property type="component" value="Unassembled WGS sequence"/>
</dbReference>
<dbReference type="AlphaFoldDB" id="A0A1I0P6Q1"/>
<keyword evidence="2" id="KW-1185">Reference proteome</keyword>
<proteinExistence type="predicted"/>
<protein>
    <recommendedName>
        <fullName evidence="3">Ribosomal protein L14E/L6E/L27E</fullName>
    </recommendedName>
</protein>
<evidence type="ECO:0000313" key="2">
    <source>
        <dbReference type="Proteomes" id="UP000199701"/>
    </source>
</evidence>